<dbReference type="InterPro" id="IPR017830">
    <property type="entry name" value="SQase_HpnE"/>
</dbReference>
<dbReference type="InterPro" id="IPR002937">
    <property type="entry name" value="Amino_oxidase"/>
</dbReference>
<proteinExistence type="predicted"/>
<gene>
    <name evidence="2" type="primary">pds</name>
    <name evidence="2" type="ORF">Q31a_62650</name>
</gene>
<dbReference type="EC" id="1.3.5.5" evidence="2"/>
<name>A0A518GGZ9_9BACT</name>
<dbReference type="NCBIfam" id="TIGR03467">
    <property type="entry name" value="HpnE"/>
    <property type="match status" value="1"/>
</dbReference>
<organism evidence="2 3">
    <name type="scientific">Aureliella helgolandensis</name>
    <dbReference type="NCBI Taxonomy" id="2527968"/>
    <lineage>
        <taxon>Bacteria</taxon>
        <taxon>Pseudomonadati</taxon>
        <taxon>Planctomycetota</taxon>
        <taxon>Planctomycetia</taxon>
        <taxon>Pirellulales</taxon>
        <taxon>Pirellulaceae</taxon>
        <taxon>Aureliella</taxon>
    </lineage>
</organism>
<dbReference type="Pfam" id="PF01593">
    <property type="entry name" value="Amino_oxidase"/>
    <property type="match status" value="1"/>
</dbReference>
<dbReference type="KEGG" id="ahel:Q31a_62650"/>
<dbReference type="Proteomes" id="UP000318017">
    <property type="component" value="Chromosome"/>
</dbReference>
<protein>
    <submittedName>
        <fullName evidence="2">15-cis-phytoene desaturase</fullName>
        <ecNumber evidence="2">1.3.5.5</ecNumber>
    </submittedName>
</protein>
<evidence type="ECO:0000313" key="2">
    <source>
        <dbReference type="EMBL" id="QDV27872.1"/>
    </source>
</evidence>
<dbReference type="PANTHER" id="PTHR42923:SF47">
    <property type="entry name" value="BLR3003 PROTEIN"/>
    <property type="match status" value="1"/>
</dbReference>
<keyword evidence="2" id="KW-0560">Oxidoreductase</keyword>
<dbReference type="InterPro" id="IPR036188">
    <property type="entry name" value="FAD/NAD-bd_sf"/>
</dbReference>
<reference evidence="2 3" key="1">
    <citation type="submission" date="2019-02" db="EMBL/GenBank/DDBJ databases">
        <title>Deep-cultivation of Planctomycetes and their phenomic and genomic characterization uncovers novel biology.</title>
        <authorList>
            <person name="Wiegand S."/>
            <person name="Jogler M."/>
            <person name="Boedeker C."/>
            <person name="Pinto D."/>
            <person name="Vollmers J."/>
            <person name="Rivas-Marin E."/>
            <person name="Kohn T."/>
            <person name="Peeters S.H."/>
            <person name="Heuer A."/>
            <person name="Rast P."/>
            <person name="Oberbeckmann S."/>
            <person name="Bunk B."/>
            <person name="Jeske O."/>
            <person name="Meyerdierks A."/>
            <person name="Storesund J.E."/>
            <person name="Kallscheuer N."/>
            <person name="Luecker S."/>
            <person name="Lage O.M."/>
            <person name="Pohl T."/>
            <person name="Merkel B.J."/>
            <person name="Hornburger P."/>
            <person name="Mueller R.-W."/>
            <person name="Bruemmer F."/>
            <person name="Labrenz M."/>
            <person name="Spormann A.M."/>
            <person name="Op den Camp H."/>
            <person name="Overmann J."/>
            <person name="Amann R."/>
            <person name="Jetten M.S.M."/>
            <person name="Mascher T."/>
            <person name="Medema M.H."/>
            <person name="Devos D.P."/>
            <person name="Kaster A.-K."/>
            <person name="Ovreas L."/>
            <person name="Rohde M."/>
            <person name="Galperin M.Y."/>
            <person name="Jogler C."/>
        </authorList>
    </citation>
    <scope>NUCLEOTIDE SEQUENCE [LARGE SCALE GENOMIC DNA]</scope>
    <source>
        <strain evidence="2 3">Q31a</strain>
    </source>
</reference>
<keyword evidence="3" id="KW-1185">Reference proteome</keyword>
<dbReference type="OrthoDB" id="9814556at2"/>
<dbReference type="AlphaFoldDB" id="A0A518GGZ9"/>
<dbReference type="PANTHER" id="PTHR42923">
    <property type="entry name" value="PROTOPORPHYRINOGEN OXIDASE"/>
    <property type="match status" value="1"/>
</dbReference>
<dbReference type="GO" id="GO:0016491">
    <property type="term" value="F:oxidoreductase activity"/>
    <property type="evidence" value="ECO:0007669"/>
    <property type="project" value="UniProtKB-KW"/>
</dbReference>
<feature type="domain" description="Amine oxidase" evidence="1">
    <location>
        <begin position="2"/>
        <end position="443"/>
    </location>
</feature>
<evidence type="ECO:0000313" key="3">
    <source>
        <dbReference type="Proteomes" id="UP000318017"/>
    </source>
</evidence>
<accession>A0A518GGZ9</accession>
<evidence type="ECO:0000259" key="1">
    <source>
        <dbReference type="Pfam" id="PF01593"/>
    </source>
</evidence>
<dbReference type="SUPFAM" id="SSF51905">
    <property type="entry name" value="FAD/NAD(P)-binding domain"/>
    <property type="match status" value="1"/>
</dbReference>
<dbReference type="EMBL" id="CP036298">
    <property type="protein sequence ID" value="QDV27872.1"/>
    <property type="molecule type" value="Genomic_DNA"/>
</dbReference>
<sequence length="449" mass="49158">MRLAQPGQRVTLLESRRQLGGRAGSFLPQAARSPSTSIEATSIDYCQHVGMGCCSNLLHLIDLLGQQADWKRERQLHFYSSAGAYRRLSALPFSPAPLHLSGWLWRWPDLSLLDRYRIASGMLKLKRLELTAELDAHSALEWLQAARQTPRGISNFWTTILVSALGEQLSNVSLHAMCKVLQDGFLNHCDAYHLLIPQRPLSELFGSEMQKHLEQSGVEVQLSSPAVAIQTTSLGRMKVVTSSAEFTADSIVVAVPWHHIANLAVNSSVPELSQLASHTAQLRASAIAGVHTWWDRAWLPTAHAAIVGRTCQWVFPRPTTPLPAASSTTTISAAAEIAASEHYYQIVISASHRLRGKTSDDIAELICEEIRALFPRARPARLLGLKAVNDPHAVFSIRPGSLQHRPSTRLTPTIALAGDWTNTGWPATMEGAILSGFRAAAEIAANRSP</sequence>
<dbReference type="Gene3D" id="3.50.50.60">
    <property type="entry name" value="FAD/NAD(P)-binding domain"/>
    <property type="match status" value="1"/>
</dbReference>
<dbReference type="InterPro" id="IPR050464">
    <property type="entry name" value="Zeta_carotene_desat/Oxidored"/>
</dbReference>